<dbReference type="Proteomes" id="UP001497392">
    <property type="component" value="Unassembled WGS sequence"/>
</dbReference>
<evidence type="ECO:0000256" key="1">
    <source>
        <dbReference type="ARBA" id="ARBA00022857"/>
    </source>
</evidence>
<dbReference type="SUPFAM" id="SSF51735">
    <property type="entry name" value="NAD(P)-binding Rossmann-fold domains"/>
    <property type="match status" value="1"/>
</dbReference>
<dbReference type="InterPro" id="IPR051468">
    <property type="entry name" value="Fungal_SecMetab_SDRs"/>
</dbReference>
<evidence type="ECO:0000313" key="4">
    <source>
        <dbReference type="Proteomes" id="UP001497392"/>
    </source>
</evidence>
<keyword evidence="2" id="KW-0560">Oxidoreductase</keyword>
<dbReference type="InterPro" id="IPR002347">
    <property type="entry name" value="SDR_fam"/>
</dbReference>
<proteinExistence type="predicted"/>
<sequence length="253" mass="27996">MIYVVTGTSRGIGLELVRQVVARGDHVVATARKPDESTELQELAKAHKDAIKIVQMDVQDADSIKAAAKAIEEYHPNGVDVLINDAGINSPFQRACEQSVQDVINVHRVNVLGPLMVTQAMLPLIRKGKRKLIVNTSSGDGSIKILSDMGLNDEKQRKEDPHGRSLLPYKMAKTSLNMMTMTFAIDLKDEGITVICYCPGWVRTDMGMHAASEESQPEQSPEESVKKQLKLFDGMTLEGSGWYYQHTGEKLPY</sequence>
<evidence type="ECO:0000256" key="2">
    <source>
        <dbReference type="ARBA" id="ARBA00023002"/>
    </source>
</evidence>
<accession>A0ABP1G100</accession>
<dbReference type="PRINTS" id="PR00081">
    <property type="entry name" value="GDHRDH"/>
</dbReference>
<dbReference type="PANTHER" id="PTHR43544:SF7">
    <property type="entry name" value="NADB-LER2"/>
    <property type="match status" value="1"/>
</dbReference>
<gene>
    <name evidence="3" type="primary">g7097</name>
    <name evidence="3" type="ORF">VP750_LOCUS6074</name>
</gene>
<dbReference type="PANTHER" id="PTHR43544">
    <property type="entry name" value="SHORT-CHAIN DEHYDROGENASE/REDUCTASE"/>
    <property type="match status" value="1"/>
</dbReference>
<organism evidence="3 4">
    <name type="scientific">Coccomyxa viridis</name>
    <dbReference type="NCBI Taxonomy" id="1274662"/>
    <lineage>
        <taxon>Eukaryota</taxon>
        <taxon>Viridiplantae</taxon>
        <taxon>Chlorophyta</taxon>
        <taxon>core chlorophytes</taxon>
        <taxon>Trebouxiophyceae</taxon>
        <taxon>Trebouxiophyceae incertae sedis</taxon>
        <taxon>Coccomyxaceae</taxon>
        <taxon>Coccomyxa</taxon>
    </lineage>
</organism>
<dbReference type="Gene3D" id="3.40.50.720">
    <property type="entry name" value="NAD(P)-binding Rossmann-like Domain"/>
    <property type="match status" value="1"/>
</dbReference>
<dbReference type="EMBL" id="CAXHTA020000010">
    <property type="protein sequence ID" value="CAL5224415.1"/>
    <property type="molecule type" value="Genomic_DNA"/>
</dbReference>
<reference evidence="3 4" key="1">
    <citation type="submission" date="2024-06" db="EMBL/GenBank/DDBJ databases">
        <authorList>
            <person name="Kraege A."/>
            <person name="Thomma B."/>
        </authorList>
    </citation>
    <scope>NUCLEOTIDE SEQUENCE [LARGE SCALE GENOMIC DNA]</scope>
</reference>
<dbReference type="CDD" id="cd05325">
    <property type="entry name" value="carb_red_sniffer_like_SDR_c"/>
    <property type="match status" value="1"/>
</dbReference>
<keyword evidence="4" id="KW-1185">Reference proteome</keyword>
<keyword evidence="1" id="KW-0521">NADP</keyword>
<dbReference type="Pfam" id="PF00106">
    <property type="entry name" value="adh_short"/>
    <property type="match status" value="2"/>
</dbReference>
<comment type="caution">
    <text evidence="3">The sequence shown here is derived from an EMBL/GenBank/DDBJ whole genome shotgun (WGS) entry which is preliminary data.</text>
</comment>
<name>A0ABP1G100_9CHLO</name>
<evidence type="ECO:0000313" key="3">
    <source>
        <dbReference type="EMBL" id="CAL5224415.1"/>
    </source>
</evidence>
<protein>
    <submittedName>
        <fullName evidence="3">G7097 protein</fullName>
    </submittedName>
</protein>
<dbReference type="InterPro" id="IPR036291">
    <property type="entry name" value="NAD(P)-bd_dom_sf"/>
</dbReference>